<dbReference type="Pfam" id="PF13621">
    <property type="entry name" value="Cupin_8"/>
    <property type="match status" value="1"/>
</dbReference>
<dbReference type="EMBL" id="CP119877">
    <property type="protein sequence ID" value="WFD34146.1"/>
    <property type="molecule type" value="Genomic_DNA"/>
</dbReference>
<keyword evidence="4" id="KW-1185">Reference proteome</keyword>
<dbReference type="PANTHER" id="PTHR12461">
    <property type="entry name" value="HYPOXIA-INDUCIBLE FACTOR 1 ALPHA INHIBITOR-RELATED"/>
    <property type="match status" value="1"/>
</dbReference>
<dbReference type="SUPFAM" id="SSF51197">
    <property type="entry name" value="Clavaminate synthase-like"/>
    <property type="match status" value="1"/>
</dbReference>
<feature type="compositionally biased region" description="Acidic residues" evidence="1">
    <location>
        <begin position="256"/>
        <end position="270"/>
    </location>
</feature>
<feature type="domain" description="JmjC" evidence="2">
    <location>
        <begin position="130"/>
        <end position="404"/>
    </location>
</feature>
<protein>
    <recommendedName>
        <fullName evidence="2">JmjC domain-containing protein</fullName>
    </recommendedName>
</protein>
<evidence type="ECO:0000313" key="4">
    <source>
        <dbReference type="Proteomes" id="UP001219933"/>
    </source>
</evidence>
<feature type="region of interest" description="Disordered" evidence="1">
    <location>
        <begin position="233"/>
        <end position="292"/>
    </location>
</feature>
<evidence type="ECO:0000259" key="2">
    <source>
        <dbReference type="PROSITE" id="PS51184"/>
    </source>
</evidence>
<dbReference type="PROSITE" id="PS51184">
    <property type="entry name" value="JMJC"/>
    <property type="match status" value="1"/>
</dbReference>
<dbReference type="PANTHER" id="PTHR12461:SF100">
    <property type="entry name" value="JMJC DOMAIN-CONTAINING PROTEIN 4"/>
    <property type="match status" value="1"/>
</dbReference>
<dbReference type="InterPro" id="IPR014710">
    <property type="entry name" value="RmlC-like_jellyroll"/>
</dbReference>
<accession>A0AAF0EPF2</accession>
<reference evidence="3" key="1">
    <citation type="submission" date="2023-03" db="EMBL/GenBank/DDBJ databases">
        <title>Mating type loci evolution in Malassezia.</title>
        <authorList>
            <person name="Coelho M.A."/>
        </authorList>
    </citation>
    <scope>NUCLEOTIDE SEQUENCE</scope>
    <source>
        <strain evidence="3">CBS 11721</strain>
    </source>
</reference>
<name>A0AAF0EPF2_9BASI</name>
<dbReference type="InterPro" id="IPR003347">
    <property type="entry name" value="JmjC_dom"/>
</dbReference>
<organism evidence="3 4">
    <name type="scientific">Malassezia cuniculi</name>
    <dbReference type="NCBI Taxonomy" id="948313"/>
    <lineage>
        <taxon>Eukaryota</taxon>
        <taxon>Fungi</taxon>
        <taxon>Dikarya</taxon>
        <taxon>Basidiomycota</taxon>
        <taxon>Ustilaginomycotina</taxon>
        <taxon>Malasseziomycetes</taxon>
        <taxon>Malasseziales</taxon>
        <taxon>Malasseziaceae</taxon>
        <taxon>Malassezia</taxon>
    </lineage>
</organism>
<evidence type="ECO:0000256" key="1">
    <source>
        <dbReference type="SAM" id="MobiDB-lite"/>
    </source>
</evidence>
<dbReference type="AlphaFoldDB" id="A0AAF0EPF2"/>
<gene>
    <name evidence="3" type="ORF">MCUN1_000982</name>
</gene>
<dbReference type="Proteomes" id="UP001219933">
    <property type="component" value="Chromosome 1"/>
</dbReference>
<feature type="compositionally biased region" description="Basic and acidic residues" evidence="1">
    <location>
        <begin position="245"/>
        <end position="255"/>
    </location>
</feature>
<feature type="compositionally biased region" description="Acidic residues" evidence="1">
    <location>
        <begin position="278"/>
        <end position="290"/>
    </location>
</feature>
<evidence type="ECO:0000313" key="3">
    <source>
        <dbReference type="EMBL" id="WFD34146.1"/>
    </source>
</evidence>
<proteinExistence type="predicted"/>
<sequence length="421" mass="46594">MPYRGWAGERVERERADIGGARMWTEYVRERRPVVLEGLLVDEAWRGGSWADLGELKAKAGDALVKVERLGEGGQFGTGNARERMRLRELVEKLEGGEEGYYLTTQYESGEDEEDAEEEWPAVDDVLPAPTDRLAGDFPAQPEVLGELVLQQCNLWLGRSKEGRTTGLHHDFHDNLYMLLRGEKRFVLFPPSAHEYLHVRGAVQEVHENGLIVYEEGVRADGLTEEEAEAWRAAGAAGGADEAGEGERVAKRARVEEEEEDDDDESEEESVAPVWGEAGDDDGDDDDEWEGEHNCADDYEAVEEELAAVENKEPESFSKIKTSVLHKHFGVGGASGEIEEGELRPLAGCPAPIVVELKAGEMLYLPAGWFHEVTSRGTEGVHMAFNYWMHPPDGKEAAYVDAAAWKAYRAAVAAAVEAKQK</sequence>
<dbReference type="Gene3D" id="2.60.120.10">
    <property type="entry name" value="Jelly Rolls"/>
    <property type="match status" value="2"/>
</dbReference>
<dbReference type="InterPro" id="IPR041667">
    <property type="entry name" value="Cupin_8"/>
</dbReference>
<dbReference type="SMART" id="SM00558">
    <property type="entry name" value="JmjC"/>
    <property type="match status" value="1"/>
</dbReference>